<dbReference type="EMBL" id="BMCS01000001">
    <property type="protein sequence ID" value="GGF29787.1"/>
    <property type="molecule type" value="Genomic_DNA"/>
</dbReference>
<reference evidence="4" key="1">
    <citation type="journal article" date="2019" name="Int. J. Syst. Evol. Microbiol.">
        <title>The Global Catalogue of Microorganisms (GCM) 10K type strain sequencing project: providing services to taxonomists for standard genome sequencing and annotation.</title>
        <authorList>
            <consortium name="The Broad Institute Genomics Platform"/>
            <consortium name="The Broad Institute Genome Sequencing Center for Infectious Disease"/>
            <person name="Wu L."/>
            <person name="Ma J."/>
        </authorList>
    </citation>
    <scope>NUCLEOTIDE SEQUENCE [LARGE SCALE GENOMIC DNA]</scope>
    <source>
        <strain evidence="4">CCM 7855</strain>
    </source>
</reference>
<dbReference type="InterPro" id="IPR019949">
    <property type="entry name" value="CmoO-like"/>
</dbReference>
<dbReference type="Gene3D" id="3.20.20.30">
    <property type="entry name" value="Luciferase-like domain"/>
    <property type="match status" value="1"/>
</dbReference>
<comment type="similarity">
    <text evidence="1">To bacterial alkanal monooxygenase alpha and beta chains.</text>
</comment>
<evidence type="ECO:0000256" key="1">
    <source>
        <dbReference type="ARBA" id="ARBA00007789"/>
    </source>
</evidence>
<dbReference type="CDD" id="cd00347">
    <property type="entry name" value="Flavin_utilizing_monoxygenases"/>
    <property type="match status" value="1"/>
</dbReference>
<dbReference type="InterPro" id="IPR036661">
    <property type="entry name" value="Luciferase-like_sf"/>
</dbReference>
<proteinExistence type="predicted"/>
<evidence type="ECO:0000313" key="4">
    <source>
        <dbReference type="Proteomes" id="UP000632454"/>
    </source>
</evidence>
<dbReference type="InterPro" id="IPR011251">
    <property type="entry name" value="Luciferase-like_dom"/>
</dbReference>
<gene>
    <name evidence="3" type="ORF">GCM10007298_27150</name>
</gene>
<dbReference type="NCBIfam" id="TIGR03558">
    <property type="entry name" value="oxido_grp_1"/>
    <property type="match status" value="1"/>
</dbReference>
<dbReference type="InterPro" id="IPR050766">
    <property type="entry name" value="Bact_Lucif_Oxidored"/>
</dbReference>
<feature type="domain" description="Luciferase-like" evidence="2">
    <location>
        <begin position="20"/>
        <end position="306"/>
    </location>
</feature>
<dbReference type="PANTHER" id="PTHR30137">
    <property type="entry name" value="LUCIFERASE-LIKE MONOOXYGENASE"/>
    <property type="match status" value="1"/>
</dbReference>
<protein>
    <submittedName>
        <fullName evidence="3">Alkane 1-monooxygenase</fullName>
    </submittedName>
</protein>
<name>A0ABQ1UYZ3_9NOCA</name>
<evidence type="ECO:0000313" key="3">
    <source>
        <dbReference type="EMBL" id="GGF29787.1"/>
    </source>
</evidence>
<sequence>MTVPYSLLDLAPVVDGTSIGQALNQSVALGVAAEQWGYRRFWLAEHHNMPGIASSSPAIVIGQVARATSTIRVGSGGIMLPNHAPLVVAEQFGTLDAMFPDRIDLGIGRAPGTDQVTAHALRRNPGALSAEDFPQELAQLRAFLAGAFPADHPYSAITAVPGEGSNLQMWLLGSSTFSAQLAGMLGLPFAFARHFAPRETFAALAAYRERFRPSGVLDEPYAMVTATVVAAEDDETARYHSGPQRLAMARLRSGTPGRYPTAEDAAANPLSPMQESAVAETSSAWIVGGRDHVASELRSLVESTGANEIMISSTLADFDARLESHRITAEVLDALVPAA</sequence>
<comment type="caution">
    <text evidence="3">The sequence shown here is derived from an EMBL/GenBank/DDBJ whole genome shotgun (WGS) entry which is preliminary data.</text>
</comment>
<evidence type="ECO:0000259" key="2">
    <source>
        <dbReference type="Pfam" id="PF00296"/>
    </source>
</evidence>
<dbReference type="Pfam" id="PF00296">
    <property type="entry name" value="Bac_luciferase"/>
    <property type="match status" value="1"/>
</dbReference>
<dbReference type="RefSeq" id="WP_188490174.1">
    <property type="nucleotide sequence ID" value="NZ_BMCS01000001.1"/>
</dbReference>
<dbReference type="SUPFAM" id="SSF51679">
    <property type="entry name" value="Bacterial luciferase-like"/>
    <property type="match status" value="1"/>
</dbReference>
<organism evidence="3 4">
    <name type="scientific">Williamsia phyllosphaerae</name>
    <dbReference type="NCBI Taxonomy" id="885042"/>
    <lineage>
        <taxon>Bacteria</taxon>
        <taxon>Bacillati</taxon>
        <taxon>Actinomycetota</taxon>
        <taxon>Actinomycetes</taxon>
        <taxon>Mycobacteriales</taxon>
        <taxon>Nocardiaceae</taxon>
        <taxon>Williamsia</taxon>
    </lineage>
</organism>
<keyword evidence="4" id="KW-1185">Reference proteome</keyword>
<dbReference type="Proteomes" id="UP000632454">
    <property type="component" value="Unassembled WGS sequence"/>
</dbReference>
<dbReference type="PANTHER" id="PTHR30137:SF6">
    <property type="entry name" value="LUCIFERASE-LIKE MONOOXYGENASE"/>
    <property type="match status" value="1"/>
</dbReference>
<accession>A0ABQ1UYZ3</accession>